<name>A0A0W0TSK9_LEGER</name>
<protein>
    <submittedName>
        <fullName evidence="1">Uncharacterized protein</fullName>
    </submittedName>
</protein>
<proteinExistence type="predicted"/>
<keyword evidence="2" id="KW-1185">Reference proteome</keyword>
<dbReference type="OrthoDB" id="5648646at2"/>
<organism evidence="1 2">
    <name type="scientific">Legionella erythra</name>
    <dbReference type="NCBI Taxonomy" id="448"/>
    <lineage>
        <taxon>Bacteria</taxon>
        <taxon>Pseudomonadati</taxon>
        <taxon>Pseudomonadota</taxon>
        <taxon>Gammaproteobacteria</taxon>
        <taxon>Legionellales</taxon>
        <taxon>Legionellaceae</taxon>
        <taxon>Legionella</taxon>
    </lineage>
</organism>
<reference evidence="1 2" key="1">
    <citation type="submission" date="2015-11" db="EMBL/GenBank/DDBJ databases">
        <title>Genomic analysis of 38 Legionella species identifies large and diverse effector repertoires.</title>
        <authorList>
            <person name="Burstein D."/>
            <person name="Amaro F."/>
            <person name="Zusman T."/>
            <person name="Lifshitz Z."/>
            <person name="Cohen O."/>
            <person name="Gilbert J.A."/>
            <person name="Pupko T."/>
            <person name="Shuman H.A."/>
            <person name="Segal G."/>
        </authorList>
    </citation>
    <scope>NUCLEOTIDE SEQUENCE [LARGE SCALE GENOMIC DNA]</scope>
    <source>
        <strain evidence="1 2">SE-32A-C8</strain>
    </source>
</reference>
<dbReference type="EMBL" id="LNYA01000018">
    <property type="protein sequence ID" value="KTC98599.1"/>
    <property type="molecule type" value="Genomic_DNA"/>
</dbReference>
<gene>
    <name evidence="1" type="ORF">Lery_0763</name>
</gene>
<sequence>MQIQPIHEVNVIIKFENRDVSCSLVVLSENELVVTCTEYIDKESPVAFISPFFRGEAQIINTRYSHYQFTYTFEILHINYQPGFLVNTKL</sequence>
<accession>A0A0W0TSK9</accession>
<dbReference type="PATRIC" id="fig|448.7.peg.797"/>
<comment type="caution">
    <text evidence="1">The sequence shown here is derived from an EMBL/GenBank/DDBJ whole genome shotgun (WGS) entry which is preliminary data.</text>
</comment>
<dbReference type="AlphaFoldDB" id="A0A0W0TSK9"/>
<evidence type="ECO:0000313" key="1">
    <source>
        <dbReference type="EMBL" id="KTC98599.1"/>
    </source>
</evidence>
<evidence type="ECO:0000313" key="2">
    <source>
        <dbReference type="Proteomes" id="UP000054773"/>
    </source>
</evidence>
<dbReference type="RefSeq" id="WP_058525933.1">
    <property type="nucleotide sequence ID" value="NZ_CAAAHY010000008.1"/>
</dbReference>
<dbReference type="Proteomes" id="UP000054773">
    <property type="component" value="Unassembled WGS sequence"/>
</dbReference>